<feature type="region of interest" description="Disordered" evidence="1">
    <location>
        <begin position="87"/>
        <end position="117"/>
    </location>
</feature>
<feature type="signal peptide" evidence="2">
    <location>
        <begin position="1"/>
        <end position="22"/>
    </location>
</feature>
<dbReference type="PANTHER" id="PTHR35368:SF1">
    <property type="entry name" value="HYDROPEROXIDE REDUCTASE"/>
    <property type="match status" value="1"/>
</dbReference>
<evidence type="ECO:0000256" key="2">
    <source>
        <dbReference type="SAM" id="SignalP"/>
    </source>
</evidence>
<dbReference type="Pfam" id="PF02566">
    <property type="entry name" value="OsmC"/>
    <property type="match status" value="1"/>
</dbReference>
<dbReference type="InterPro" id="IPR036102">
    <property type="entry name" value="OsmC/Ohrsf"/>
</dbReference>
<proteinExistence type="predicted"/>
<feature type="chain" id="PRO_5036191943" description="OsmC-like protein" evidence="2">
    <location>
        <begin position="23"/>
        <end position="240"/>
    </location>
</feature>
<dbReference type="InterPro" id="IPR052924">
    <property type="entry name" value="OsmC/Ohr_hydroprdx_reductase"/>
</dbReference>
<feature type="compositionally biased region" description="Polar residues" evidence="1">
    <location>
        <begin position="90"/>
        <end position="104"/>
    </location>
</feature>
<dbReference type="PANTHER" id="PTHR35368">
    <property type="entry name" value="HYDROPEROXIDE REDUCTASE"/>
    <property type="match status" value="1"/>
</dbReference>
<dbReference type="EMBL" id="HBGY01028935">
    <property type="protein sequence ID" value="CAD9604811.1"/>
    <property type="molecule type" value="Transcribed_RNA"/>
</dbReference>
<protein>
    <recommendedName>
        <fullName evidence="5">OsmC-like protein</fullName>
    </recommendedName>
</protein>
<evidence type="ECO:0000313" key="3">
    <source>
        <dbReference type="EMBL" id="CAD9604808.1"/>
    </source>
</evidence>
<name>A0A6U2RSG7_9STRA</name>
<keyword evidence="2" id="KW-0732">Signal</keyword>
<dbReference type="EMBL" id="HBGY01028934">
    <property type="protein sequence ID" value="CAD9604808.1"/>
    <property type="molecule type" value="Transcribed_RNA"/>
</dbReference>
<dbReference type="AlphaFoldDB" id="A0A6U2RSG7"/>
<reference evidence="4" key="1">
    <citation type="submission" date="2021-01" db="EMBL/GenBank/DDBJ databases">
        <authorList>
            <person name="Corre E."/>
            <person name="Pelletier E."/>
            <person name="Niang G."/>
            <person name="Scheremetjew M."/>
            <person name="Finn R."/>
            <person name="Kale V."/>
            <person name="Holt S."/>
            <person name="Cochrane G."/>
            <person name="Meng A."/>
            <person name="Brown T."/>
            <person name="Cohen L."/>
        </authorList>
    </citation>
    <scope>NUCLEOTIDE SEQUENCE</scope>
    <source>
        <strain evidence="4">B650</strain>
    </source>
</reference>
<dbReference type="InterPro" id="IPR015946">
    <property type="entry name" value="KH_dom-like_a/b"/>
</dbReference>
<gene>
    <name evidence="3" type="ORF">LDAN0321_LOCUS17922</name>
    <name evidence="4" type="ORF">LDAN0321_LOCUS17923</name>
</gene>
<evidence type="ECO:0000256" key="1">
    <source>
        <dbReference type="SAM" id="MobiDB-lite"/>
    </source>
</evidence>
<evidence type="ECO:0008006" key="5">
    <source>
        <dbReference type="Google" id="ProtNLM"/>
    </source>
</evidence>
<organism evidence="4">
    <name type="scientific">Leptocylindrus danicus</name>
    <dbReference type="NCBI Taxonomy" id="163516"/>
    <lineage>
        <taxon>Eukaryota</taxon>
        <taxon>Sar</taxon>
        <taxon>Stramenopiles</taxon>
        <taxon>Ochrophyta</taxon>
        <taxon>Bacillariophyta</taxon>
        <taxon>Coscinodiscophyceae</taxon>
        <taxon>Chaetocerotophycidae</taxon>
        <taxon>Leptocylindrales</taxon>
        <taxon>Leptocylindraceae</taxon>
        <taxon>Leptocylindrus</taxon>
    </lineage>
</organism>
<accession>A0A6U2RSG7</accession>
<dbReference type="Gene3D" id="3.30.300.20">
    <property type="match status" value="1"/>
</dbReference>
<dbReference type="InterPro" id="IPR003718">
    <property type="entry name" value="OsmC/Ohr_fam"/>
</dbReference>
<evidence type="ECO:0000313" key="4">
    <source>
        <dbReference type="EMBL" id="CAD9604811.1"/>
    </source>
</evidence>
<dbReference type="SUPFAM" id="SSF82784">
    <property type="entry name" value="OsmC-like"/>
    <property type="match status" value="1"/>
</dbReference>
<sequence>MDMASAFLIIQLLVVMIRVALSFAPHFNGMHGHTLHVAKLPQRYSNAIFMGGIRSYMRQYLSGESRDGLSFEKEKLSTKHLKSYSIRATGHNSATKSQTNTGHELQSDVPKSMGGGDAAPQPVEHLLAALIGCTQATAMFVGRSMSPRLSINKLEFDIKANRDNRGALQQPINKVPAIPSRLQAVSGTVKVFLGNGRALSQDELDLLAWQTEVRCPVANMMMASGCKMDIQWIDGSACSI</sequence>